<evidence type="ECO:0000256" key="2">
    <source>
        <dbReference type="ARBA" id="ARBA00009975"/>
    </source>
</evidence>
<dbReference type="PANTHER" id="PTHR23429">
    <property type="entry name" value="GLUCOSE-6-PHOSPHATE 1-DEHYDROGENASE G6PD"/>
    <property type="match status" value="1"/>
</dbReference>
<feature type="binding site" evidence="7">
    <location>
        <position position="244"/>
    </location>
    <ligand>
        <name>substrate</name>
    </ligand>
</feature>
<dbReference type="NCBIfam" id="NF009492">
    <property type="entry name" value="PRK12853.1-3"/>
    <property type="match status" value="1"/>
</dbReference>
<keyword evidence="3 7" id="KW-0313">Glucose metabolism</keyword>
<feature type="binding site" evidence="7">
    <location>
        <position position="354"/>
    </location>
    <ligand>
        <name>substrate</name>
    </ligand>
</feature>
<organism evidence="10 11">
    <name type="scientific">Pedobacter aquae</name>
    <dbReference type="NCBI Taxonomy" id="2605747"/>
    <lineage>
        <taxon>Bacteria</taxon>
        <taxon>Pseudomonadati</taxon>
        <taxon>Bacteroidota</taxon>
        <taxon>Sphingobacteriia</taxon>
        <taxon>Sphingobacteriales</taxon>
        <taxon>Sphingobacteriaceae</taxon>
        <taxon>Pedobacter</taxon>
    </lineage>
</organism>
<dbReference type="SUPFAM" id="SSF51735">
    <property type="entry name" value="NAD(P)-binding Rossmann-fold domains"/>
    <property type="match status" value="1"/>
</dbReference>
<gene>
    <name evidence="7 10" type="primary">zwf</name>
    <name evidence="10" type="ORF">FYC62_13635</name>
</gene>
<feature type="domain" description="Glucose-6-phosphate dehydrogenase NAD-binding" evidence="8">
    <location>
        <begin position="15"/>
        <end position="196"/>
    </location>
</feature>
<keyword evidence="11" id="KW-1185">Reference proteome</keyword>
<evidence type="ECO:0000259" key="8">
    <source>
        <dbReference type="Pfam" id="PF00479"/>
    </source>
</evidence>
<dbReference type="Pfam" id="PF02781">
    <property type="entry name" value="G6PD_C"/>
    <property type="match status" value="1"/>
</dbReference>
<dbReference type="GO" id="GO:0009051">
    <property type="term" value="P:pentose-phosphate shunt, oxidative branch"/>
    <property type="evidence" value="ECO:0007669"/>
    <property type="project" value="TreeGrafter"/>
</dbReference>
<feature type="binding site" evidence="7">
    <location>
        <position position="157"/>
    </location>
    <ligand>
        <name>NADP(+)</name>
        <dbReference type="ChEBI" id="CHEBI:58349"/>
    </ligand>
</feature>
<dbReference type="Gene3D" id="3.40.50.720">
    <property type="entry name" value="NAD(P)-binding Rossmann-like Domain"/>
    <property type="match status" value="1"/>
</dbReference>
<evidence type="ECO:0000256" key="7">
    <source>
        <dbReference type="HAMAP-Rule" id="MF_00966"/>
    </source>
</evidence>
<comment type="catalytic activity">
    <reaction evidence="7">
        <text>D-glucose 6-phosphate + NADP(+) = 6-phospho-D-glucono-1,5-lactone + NADPH + H(+)</text>
        <dbReference type="Rhea" id="RHEA:15841"/>
        <dbReference type="ChEBI" id="CHEBI:15378"/>
        <dbReference type="ChEBI" id="CHEBI:57783"/>
        <dbReference type="ChEBI" id="CHEBI:57955"/>
        <dbReference type="ChEBI" id="CHEBI:58349"/>
        <dbReference type="ChEBI" id="CHEBI:61548"/>
        <dbReference type="EC" id="1.1.1.49"/>
    </reaction>
</comment>
<comment type="function">
    <text evidence="7">Catalyzes the oxidation of glucose 6-phosphate to 6-phosphogluconolactone.</text>
</comment>
<feature type="domain" description="Glucose-6-phosphate dehydrogenase C-terminal" evidence="9">
    <location>
        <begin position="198"/>
        <end position="496"/>
    </location>
</feature>
<name>A0A5C0VMS1_9SPHI</name>
<dbReference type="GO" id="GO:0006006">
    <property type="term" value="P:glucose metabolic process"/>
    <property type="evidence" value="ECO:0007669"/>
    <property type="project" value="UniProtKB-KW"/>
</dbReference>
<dbReference type="GO" id="GO:0004345">
    <property type="term" value="F:glucose-6-phosphate dehydrogenase activity"/>
    <property type="evidence" value="ECO:0007669"/>
    <property type="project" value="UniProtKB-UniRule"/>
</dbReference>
<dbReference type="Gene3D" id="3.30.360.10">
    <property type="entry name" value="Dihydrodipicolinate Reductase, domain 2"/>
    <property type="match status" value="1"/>
</dbReference>
<dbReference type="Pfam" id="PF00479">
    <property type="entry name" value="G6PD_N"/>
    <property type="match status" value="1"/>
</dbReference>
<comment type="caution">
    <text evidence="7">Lacks conserved residue(s) required for the propagation of feature annotation.</text>
</comment>
<reference evidence="10 11" key="1">
    <citation type="submission" date="2019-08" db="EMBL/GenBank/DDBJ databases">
        <title>Pedobacter sp. nov., isolated from Han river, South Korea.</title>
        <authorList>
            <person name="Lee D.-H."/>
            <person name="Kim Y.-S."/>
            <person name="Hwang E.-M."/>
            <person name="Le Tran T.C."/>
            <person name="Cha C.-J."/>
        </authorList>
    </citation>
    <scope>NUCLEOTIDE SEQUENCE [LARGE SCALE GENOMIC DNA]</scope>
    <source>
        <strain evidence="10 11">CJ43</strain>
    </source>
</reference>
<feature type="binding site" evidence="7">
    <location>
        <position position="187"/>
    </location>
    <ligand>
        <name>substrate</name>
    </ligand>
</feature>
<dbReference type="PIRSF" id="PIRSF000110">
    <property type="entry name" value="G6PD"/>
    <property type="match status" value="1"/>
</dbReference>
<comment type="similarity">
    <text evidence="2 7">Belongs to the glucose-6-phosphate dehydrogenase family.</text>
</comment>
<evidence type="ECO:0000256" key="6">
    <source>
        <dbReference type="ARBA" id="ARBA00023277"/>
    </source>
</evidence>
<dbReference type="InterPro" id="IPR019796">
    <property type="entry name" value="G6P_DH_AS"/>
</dbReference>
<evidence type="ECO:0000313" key="10">
    <source>
        <dbReference type="EMBL" id="QEK52580.1"/>
    </source>
</evidence>
<keyword evidence="4 7" id="KW-0521">NADP</keyword>
<dbReference type="GO" id="GO:0005829">
    <property type="term" value="C:cytosol"/>
    <property type="evidence" value="ECO:0007669"/>
    <property type="project" value="TreeGrafter"/>
</dbReference>
<feature type="active site" description="Proton acceptor" evidence="7">
    <location>
        <position position="249"/>
    </location>
</feature>
<dbReference type="InterPro" id="IPR036291">
    <property type="entry name" value="NAD(P)-bd_dom_sf"/>
</dbReference>
<proteinExistence type="inferred from homology"/>
<keyword evidence="6 7" id="KW-0119">Carbohydrate metabolism</keyword>
<evidence type="ECO:0000256" key="4">
    <source>
        <dbReference type="ARBA" id="ARBA00022857"/>
    </source>
</evidence>
<feature type="binding site" evidence="7">
    <location>
        <position position="349"/>
    </location>
    <ligand>
        <name>substrate</name>
    </ligand>
</feature>
<dbReference type="UniPathway" id="UPA00115">
    <property type="reaction ID" value="UER00408"/>
</dbReference>
<sequence>MKTTNIKPKPTVFTIFGGTGDLAARKLIPALYNLYLDGYMPAKFTIVGLGRTDYDNQKFREILLDGINKFSRSGKADAAKWKVFSSCIQYLQSDAKKDKTYQDLEAIIKEKDQEWGEESNIIHYLSVAPQFFPIISKGVATINIENKEQRNRIVIEKPFGHDLDSAKELNKLLQSLFDETQIYRIDHYLGKETVQNMMAFRFANALFEPIWNRNYIEHVQISVTEDIGVEDRGGYYDGSGALKDMVQNHILQVLCLVAMEPPVSFNADEVRNRRVDVLRAIRKFGHEEVKHNTVRGQYASGWVAGEEVLGYREEKGVDPNSNTETFAALKFFIDNWRWQNVPFYVRTGKRMHQKASVISIQFKDVPHPIFPIEASESWQQNRLIISIQPEMSIRLQVQAKRPGLDMILNPVDMVFNYDGTYPAESPEAYETLLLDVMEGDQTLFMRADQIEAAWELLMPVVENWESRKSINFPNYAADSWGPEIAEALIAKDGFHWFTMPVKNKKDKK</sequence>
<dbReference type="PROSITE" id="PS00069">
    <property type="entry name" value="G6P_DEHYDROGENASE"/>
    <property type="match status" value="1"/>
</dbReference>
<feature type="binding site" evidence="7">
    <location>
        <position position="51"/>
    </location>
    <ligand>
        <name>NADP(+)</name>
        <dbReference type="ChEBI" id="CHEBI:58349"/>
    </ligand>
</feature>
<dbReference type="InterPro" id="IPR022675">
    <property type="entry name" value="G6P_DH_C"/>
</dbReference>
<evidence type="ECO:0000256" key="1">
    <source>
        <dbReference type="ARBA" id="ARBA00004937"/>
    </source>
</evidence>
<comment type="pathway">
    <text evidence="1 7">Carbohydrate degradation; pentose phosphate pathway; D-ribulose 5-phosphate from D-glucose 6-phosphate (oxidative stage): step 1/3.</text>
</comment>
<dbReference type="InterPro" id="IPR022674">
    <property type="entry name" value="G6P_DH_NAD-bd"/>
</dbReference>
<dbReference type="GO" id="GO:0050661">
    <property type="term" value="F:NADP binding"/>
    <property type="evidence" value="ECO:0007669"/>
    <property type="project" value="UniProtKB-UniRule"/>
</dbReference>
<dbReference type="KEGG" id="pej:FYC62_13635"/>
<keyword evidence="5 7" id="KW-0560">Oxidoreductase</keyword>
<dbReference type="EC" id="1.1.1.49" evidence="7"/>
<dbReference type="PRINTS" id="PR00079">
    <property type="entry name" value="G6PDHDRGNASE"/>
</dbReference>
<feature type="binding site" evidence="7">
    <location>
        <position position="225"/>
    </location>
    <ligand>
        <name>substrate</name>
    </ligand>
</feature>
<evidence type="ECO:0000256" key="5">
    <source>
        <dbReference type="ARBA" id="ARBA00023002"/>
    </source>
</evidence>
<dbReference type="InterPro" id="IPR001282">
    <property type="entry name" value="G6P_DH"/>
</dbReference>
<dbReference type="HAMAP" id="MF_00966">
    <property type="entry name" value="G6PD"/>
    <property type="match status" value="1"/>
</dbReference>
<feature type="binding site" evidence="7">
    <location>
        <position position="191"/>
    </location>
    <ligand>
        <name>substrate</name>
    </ligand>
</feature>
<dbReference type="SUPFAM" id="SSF55347">
    <property type="entry name" value="Glyceraldehyde-3-phosphate dehydrogenase-like, C-terminal domain"/>
    <property type="match status" value="1"/>
</dbReference>
<dbReference type="RefSeq" id="WP_149075335.1">
    <property type="nucleotide sequence ID" value="NZ_CP043329.1"/>
</dbReference>
<dbReference type="Proteomes" id="UP000323653">
    <property type="component" value="Chromosome"/>
</dbReference>
<protein>
    <recommendedName>
        <fullName evidence="7">Glucose-6-phosphate 1-dehydrogenase</fullName>
        <shortName evidence="7">G6PD</shortName>
        <ecNumber evidence="7">1.1.1.49</ecNumber>
    </recommendedName>
</protein>
<evidence type="ECO:0000313" key="11">
    <source>
        <dbReference type="Proteomes" id="UP000323653"/>
    </source>
</evidence>
<dbReference type="EMBL" id="CP043329">
    <property type="protein sequence ID" value="QEK52580.1"/>
    <property type="molecule type" value="Genomic_DNA"/>
</dbReference>
<evidence type="ECO:0000256" key="3">
    <source>
        <dbReference type="ARBA" id="ARBA00022526"/>
    </source>
</evidence>
<accession>A0A5C0VMS1</accession>
<dbReference type="NCBIfam" id="TIGR00871">
    <property type="entry name" value="zwf"/>
    <property type="match status" value="1"/>
</dbReference>
<dbReference type="PANTHER" id="PTHR23429:SF0">
    <property type="entry name" value="GLUCOSE-6-PHOSPHATE 1-DEHYDROGENASE"/>
    <property type="match status" value="1"/>
</dbReference>
<dbReference type="AlphaFoldDB" id="A0A5C0VMS1"/>
<evidence type="ECO:0000259" key="9">
    <source>
        <dbReference type="Pfam" id="PF02781"/>
    </source>
</evidence>